<accession>A0ABS7FJ86</accession>
<dbReference type="InterPro" id="IPR002937">
    <property type="entry name" value="Amino_oxidase"/>
</dbReference>
<feature type="domain" description="Amine oxidase" evidence="7">
    <location>
        <begin position="49"/>
        <end position="426"/>
    </location>
</feature>
<proteinExistence type="inferred from homology"/>
<protein>
    <recommendedName>
        <fullName evidence="4">Tryptophan 2-monooxygenase</fullName>
        <ecNumber evidence="3">1.13.12.3</ecNumber>
    </recommendedName>
</protein>
<organism evidence="8 9">
    <name type="scientific">Chromobacterium subtsugae</name>
    <dbReference type="NCBI Taxonomy" id="251747"/>
    <lineage>
        <taxon>Bacteria</taxon>
        <taxon>Pseudomonadati</taxon>
        <taxon>Pseudomonadota</taxon>
        <taxon>Betaproteobacteria</taxon>
        <taxon>Neisseriales</taxon>
        <taxon>Chromobacteriaceae</taxon>
        <taxon>Chromobacterium</taxon>
    </lineage>
</organism>
<comment type="similarity">
    <text evidence="2">Belongs to the tryptophan 2-monooxygenase family.</text>
</comment>
<dbReference type="PANTHER" id="PTHR10742:SF410">
    <property type="entry name" value="LYSINE-SPECIFIC HISTONE DEMETHYLASE 2"/>
    <property type="match status" value="1"/>
</dbReference>
<dbReference type="InterPro" id="IPR050281">
    <property type="entry name" value="Flavin_monoamine_oxidase"/>
</dbReference>
<dbReference type="SUPFAM" id="SSF51905">
    <property type="entry name" value="FAD/NAD(P)-binding domain"/>
    <property type="match status" value="1"/>
</dbReference>
<keyword evidence="9" id="KW-1185">Reference proteome</keyword>
<keyword evidence="5" id="KW-0073">Auxin biosynthesis</keyword>
<evidence type="ECO:0000313" key="8">
    <source>
        <dbReference type="EMBL" id="MBW8290150.1"/>
    </source>
</evidence>
<dbReference type="RefSeq" id="WP_101527458.1">
    <property type="nucleotide sequence ID" value="NZ_CP142381.1"/>
</dbReference>
<evidence type="ECO:0000256" key="4">
    <source>
        <dbReference type="ARBA" id="ARBA00017871"/>
    </source>
</evidence>
<dbReference type="GeneID" id="89685549"/>
<dbReference type="PANTHER" id="PTHR10742">
    <property type="entry name" value="FLAVIN MONOAMINE OXIDASE"/>
    <property type="match status" value="1"/>
</dbReference>
<evidence type="ECO:0000256" key="5">
    <source>
        <dbReference type="ARBA" id="ARBA00023070"/>
    </source>
</evidence>
<comment type="pathway">
    <text evidence="1">Plant hormone metabolism; auxin biosynthesis.</text>
</comment>
<evidence type="ECO:0000256" key="6">
    <source>
        <dbReference type="ARBA" id="ARBA00047321"/>
    </source>
</evidence>
<evidence type="ECO:0000256" key="3">
    <source>
        <dbReference type="ARBA" id="ARBA00012535"/>
    </source>
</evidence>
<comment type="catalytic activity">
    <reaction evidence="6">
        <text>L-tryptophan + O2 = indole-3-acetamide + CO2 + H2O</text>
        <dbReference type="Rhea" id="RHEA:16165"/>
        <dbReference type="ChEBI" id="CHEBI:15377"/>
        <dbReference type="ChEBI" id="CHEBI:15379"/>
        <dbReference type="ChEBI" id="CHEBI:16031"/>
        <dbReference type="ChEBI" id="CHEBI:16526"/>
        <dbReference type="ChEBI" id="CHEBI:57912"/>
        <dbReference type="EC" id="1.13.12.3"/>
    </reaction>
</comment>
<evidence type="ECO:0000313" key="9">
    <source>
        <dbReference type="Proteomes" id="UP000711178"/>
    </source>
</evidence>
<evidence type="ECO:0000256" key="2">
    <source>
        <dbReference type="ARBA" id="ARBA00005833"/>
    </source>
</evidence>
<dbReference type="Gene3D" id="3.90.660.10">
    <property type="match status" value="1"/>
</dbReference>
<dbReference type="Pfam" id="PF01593">
    <property type="entry name" value="Amino_oxidase"/>
    <property type="match status" value="1"/>
</dbReference>
<evidence type="ECO:0000256" key="1">
    <source>
        <dbReference type="ARBA" id="ARBA00004814"/>
    </source>
</evidence>
<dbReference type="Gene3D" id="3.50.50.60">
    <property type="entry name" value="FAD/NAD(P)-binding domain"/>
    <property type="match status" value="1"/>
</dbReference>
<dbReference type="EMBL" id="JAHDTB010000035">
    <property type="protein sequence ID" value="MBW8290150.1"/>
    <property type="molecule type" value="Genomic_DNA"/>
</dbReference>
<comment type="caution">
    <text evidence="8">The sequence shown here is derived from an EMBL/GenBank/DDBJ whole genome shotgun (WGS) entry which is preliminary data.</text>
</comment>
<dbReference type="SUPFAM" id="SSF54373">
    <property type="entry name" value="FAD-linked reductases, C-terminal domain"/>
    <property type="match status" value="1"/>
</dbReference>
<evidence type="ECO:0000259" key="7">
    <source>
        <dbReference type="Pfam" id="PF01593"/>
    </source>
</evidence>
<name>A0ABS7FJ86_9NEIS</name>
<sequence>MITLNDIPHSTGSQADLAVDVAVVGAGVGGLYTGYRLLGGEYKPGGSRPASVHVFDLADRLGGRLLSIKLPGMNVIGELGGMRYMRSQEMVTALIEDVFKLPNQEFPMGEPDDLYFYLRCQRFKANAWTSAQAQGEKFHVRYTFKLGEEGYSPDQLFNKIVYDVLMADPWFVAEFGDKVKKIDQYTYTFQLTSREWNIVKPALTYVFPDSPFRGMKVNDIGFWNLIKDQVGQDAYSFLADGGGYYSNTINWNAAEAFPYMVGDFSSADSSYRTISDGYDQIAYALAQSFTDMSGAKLWLGNRLETFSRAQDGSGYRYLLTFWNAAGQYRWTVKANNIVLAMPRRSLELLDQQNFFFNREGAQQLQKNIASVIMEPSFKLLMGFEEPWWTEDFGAESGHSITDLPMRQCYYFGTDPANNHSLFLSSYNDMRTVPFWQVLMQGRDKLPRYLGHTTRLVRQEHLEALAKEPGEPAPIAMVEEAMNQVRELHGKGNEIPPPYVARLQDWTQDPYGGGYHAWCADVSVQNIMPYMRRPDHGENIHITGEAYSDDQGWVEGALCVTELMLQEWFDMAWPAWLNRDYYLGW</sequence>
<dbReference type="InterPro" id="IPR036188">
    <property type="entry name" value="FAD/NAD-bd_sf"/>
</dbReference>
<dbReference type="EC" id="1.13.12.3" evidence="3"/>
<reference evidence="8 9" key="1">
    <citation type="submission" date="2021-05" db="EMBL/GenBank/DDBJ databases">
        <title>Draft Whole Genome Sequencing Of Biosensor Chromobacterium violaceum Strain CV026 Reveals A Regulatory RNA In Chromobacterium violaceum Phenotype Regulatory Network.</title>
        <authorList>
            <person name="Hong K.W."/>
            <person name="Chan K.G."/>
            <person name="Chang C.-Y."/>
        </authorList>
    </citation>
    <scope>NUCLEOTIDE SEQUENCE [LARGE SCALE GENOMIC DNA]</scope>
    <source>
        <strain evidence="8 9">ATCC 31532</strain>
    </source>
</reference>
<dbReference type="Proteomes" id="UP000711178">
    <property type="component" value="Unassembled WGS sequence"/>
</dbReference>
<gene>
    <name evidence="8" type="ORF">KIF53_21130</name>
</gene>